<keyword evidence="10" id="KW-1185">Reference proteome</keyword>
<keyword evidence="3" id="KW-0805">Transcription regulation</keyword>
<name>A0A0A0LJ18_CUCSA</name>
<dbReference type="STRING" id="3659.A0A0A0LJ18"/>
<feature type="region of interest" description="Disordered" evidence="7">
    <location>
        <begin position="398"/>
        <end position="424"/>
    </location>
</feature>
<dbReference type="eggNOG" id="ENOG502QUG3">
    <property type="taxonomic scope" value="Eukaryota"/>
</dbReference>
<dbReference type="SUPFAM" id="SSF47459">
    <property type="entry name" value="HLH, helix-loop-helix DNA-binding domain"/>
    <property type="match status" value="1"/>
</dbReference>
<feature type="domain" description="BHLH" evidence="8">
    <location>
        <begin position="335"/>
        <end position="384"/>
    </location>
</feature>
<evidence type="ECO:0000256" key="4">
    <source>
        <dbReference type="ARBA" id="ARBA00023125"/>
    </source>
</evidence>
<dbReference type="GO" id="GO:0046983">
    <property type="term" value="F:protein dimerization activity"/>
    <property type="evidence" value="ECO:0007669"/>
    <property type="project" value="InterPro"/>
</dbReference>
<dbReference type="GO" id="GO:0000981">
    <property type="term" value="F:DNA-binding transcription factor activity, RNA polymerase II-specific"/>
    <property type="evidence" value="ECO:0000318"/>
    <property type="project" value="GO_Central"/>
</dbReference>
<dbReference type="InterPro" id="IPR045239">
    <property type="entry name" value="bHLH95_bHLH"/>
</dbReference>
<feature type="region of interest" description="Disordered" evidence="7">
    <location>
        <begin position="313"/>
        <end position="338"/>
    </location>
</feature>
<dbReference type="EMBL" id="CM002924">
    <property type="protein sequence ID" value="KGN59991.1"/>
    <property type="molecule type" value="Genomic_DNA"/>
</dbReference>
<protein>
    <recommendedName>
        <fullName evidence="8">BHLH domain-containing protein</fullName>
    </recommendedName>
</protein>
<dbReference type="OrthoDB" id="760019at2759"/>
<evidence type="ECO:0000313" key="9">
    <source>
        <dbReference type="EMBL" id="KGN59991.1"/>
    </source>
</evidence>
<reference evidence="9 10" key="1">
    <citation type="journal article" date="2009" name="Nat. Genet.">
        <title>The genome of the cucumber, Cucumis sativus L.</title>
        <authorList>
            <person name="Huang S."/>
            <person name="Li R."/>
            <person name="Zhang Z."/>
            <person name="Li L."/>
            <person name="Gu X."/>
            <person name="Fan W."/>
            <person name="Lucas W.J."/>
            <person name="Wang X."/>
            <person name="Xie B."/>
            <person name="Ni P."/>
            <person name="Ren Y."/>
            <person name="Zhu H."/>
            <person name="Li J."/>
            <person name="Lin K."/>
            <person name="Jin W."/>
            <person name="Fei Z."/>
            <person name="Li G."/>
            <person name="Staub J."/>
            <person name="Kilian A."/>
            <person name="van der Vossen E.A."/>
            <person name="Wu Y."/>
            <person name="Guo J."/>
            <person name="He J."/>
            <person name="Jia Z."/>
            <person name="Ren Y."/>
            <person name="Tian G."/>
            <person name="Lu Y."/>
            <person name="Ruan J."/>
            <person name="Qian W."/>
            <person name="Wang M."/>
            <person name="Huang Q."/>
            <person name="Li B."/>
            <person name="Xuan Z."/>
            <person name="Cao J."/>
            <person name="Asan"/>
            <person name="Wu Z."/>
            <person name="Zhang J."/>
            <person name="Cai Q."/>
            <person name="Bai Y."/>
            <person name="Zhao B."/>
            <person name="Han Y."/>
            <person name="Li Y."/>
            <person name="Li X."/>
            <person name="Wang S."/>
            <person name="Shi Q."/>
            <person name="Liu S."/>
            <person name="Cho W.K."/>
            <person name="Kim J.Y."/>
            <person name="Xu Y."/>
            <person name="Heller-Uszynska K."/>
            <person name="Miao H."/>
            <person name="Cheng Z."/>
            <person name="Zhang S."/>
            <person name="Wu J."/>
            <person name="Yang Y."/>
            <person name="Kang H."/>
            <person name="Li M."/>
            <person name="Liang H."/>
            <person name="Ren X."/>
            <person name="Shi Z."/>
            <person name="Wen M."/>
            <person name="Jian M."/>
            <person name="Yang H."/>
            <person name="Zhang G."/>
            <person name="Yang Z."/>
            <person name="Chen R."/>
            <person name="Liu S."/>
            <person name="Li J."/>
            <person name="Ma L."/>
            <person name="Liu H."/>
            <person name="Zhou Y."/>
            <person name="Zhao J."/>
            <person name="Fang X."/>
            <person name="Li G."/>
            <person name="Fang L."/>
            <person name="Li Y."/>
            <person name="Liu D."/>
            <person name="Zheng H."/>
            <person name="Zhang Y."/>
            <person name="Qin N."/>
            <person name="Li Z."/>
            <person name="Yang G."/>
            <person name="Yang S."/>
            <person name="Bolund L."/>
            <person name="Kristiansen K."/>
            <person name="Zheng H."/>
            <person name="Li S."/>
            <person name="Zhang X."/>
            <person name="Yang H."/>
            <person name="Wang J."/>
            <person name="Sun R."/>
            <person name="Zhang B."/>
            <person name="Jiang S."/>
            <person name="Wang J."/>
            <person name="Du Y."/>
            <person name="Li S."/>
        </authorList>
    </citation>
    <scope>NUCLEOTIDE SEQUENCE [LARGE SCALE GENOMIC DNA]</scope>
    <source>
        <strain evidence="10">cv. 9930</strain>
    </source>
</reference>
<accession>A0A0A0LJ18</accession>
<reference evidence="9 10" key="2">
    <citation type="journal article" date="2009" name="PLoS ONE">
        <title>An integrated genetic and cytogenetic map of the cucumber genome.</title>
        <authorList>
            <person name="Ren Y."/>
            <person name="Zhang Z."/>
            <person name="Liu J."/>
            <person name="Staub J.E."/>
            <person name="Han Y."/>
            <person name="Cheng Z."/>
            <person name="Li X."/>
            <person name="Lu J."/>
            <person name="Miao H."/>
            <person name="Kang H."/>
            <person name="Xie B."/>
            <person name="Gu X."/>
            <person name="Wang X."/>
            <person name="Du Y."/>
            <person name="Jin W."/>
            <person name="Huang S."/>
        </authorList>
    </citation>
    <scope>NUCLEOTIDE SEQUENCE [LARGE SCALE GENOMIC DNA]</scope>
    <source>
        <strain evidence="10">cv. 9930</strain>
    </source>
</reference>
<dbReference type="GO" id="GO:0000978">
    <property type="term" value="F:RNA polymerase II cis-regulatory region sequence-specific DNA binding"/>
    <property type="evidence" value="ECO:0000318"/>
    <property type="project" value="GO_Central"/>
</dbReference>
<evidence type="ECO:0000256" key="7">
    <source>
        <dbReference type="SAM" id="MobiDB-lite"/>
    </source>
</evidence>
<dbReference type="CDD" id="cd11393">
    <property type="entry name" value="bHLH_AtbHLH_like"/>
    <property type="match status" value="1"/>
</dbReference>
<feature type="compositionally biased region" description="Polar residues" evidence="7">
    <location>
        <begin position="318"/>
        <end position="328"/>
    </location>
</feature>
<evidence type="ECO:0000313" key="10">
    <source>
        <dbReference type="Proteomes" id="UP000029981"/>
    </source>
</evidence>
<keyword evidence="4" id="KW-0238">DNA-binding</keyword>
<dbReference type="Proteomes" id="UP000029981">
    <property type="component" value="Chromosome 3"/>
</dbReference>
<evidence type="ECO:0000256" key="3">
    <source>
        <dbReference type="ARBA" id="ARBA00023015"/>
    </source>
</evidence>
<feature type="compositionally biased region" description="Low complexity" evidence="7">
    <location>
        <begin position="127"/>
        <end position="139"/>
    </location>
</feature>
<dbReference type="PANTHER" id="PTHR16223:SF56">
    <property type="entry name" value="TRANSCRIPTION FACTOR BHLH110"/>
    <property type="match status" value="1"/>
</dbReference>
<dbReference type="Gene3D" id="4.10.280.10">
    <property type="entry name" value="Helix-loop-helix DNA-binding domain"/>
    <property type="match status" value="1"/>
</dbReference>
<dbReference type="AlphaFoldDB" id="A0A0A0LJ18"/>
<dbReference type="InterPro" id="IPR011598">
    <property type="entry name" value="bHLH_dom"/>
</dbReference>
<feature type="compositionally biased region" description="Pro residues" evidence="7">
    <location>
        <begin position="140"/>
        <end position="149"/>
    </location>
</feature>
<evidence type="ECO:0000256" key="2">
    <source>
        <dbReference type="ARBA" id="ARBA00011738"/>
    </source>
</evidence>
<dbReference type="InterPro" id="IPR036638">
    <property type="entry name" value="HLH_DNA-bd_sf"/>
</dbReference>
<reference evidence="9 10" key="4">
    <citation type="journal article" date="2011" name="BMC Genomics">
        <title>RNA-Seq improves annotation of protein-coding genes in the cucumber genome.</title>
        <authorList>
            <person name="Li Z."/>
            <person name="Zhang Z."/>
            <person name="Yan P."/>
            <person name="Huang S."/>
            <person name="Fei Z."/>
            <person name="Lin K."/>
        </authorList>
    </citation>
    <scope>NUCLEOTIDE SEQUENCE [LARGE SCALE GENOMIC DNA]</scope>
    <source>
        <strain evidence="10">cv. 9930</strain>
    </source>
</reference>
<comment type="subcellular location">
    <subcellularLocation>
        <location evidence="1">Nucleus</location>
    </subcellularLocation>
</comment>
<dbReference type="Gramene" id="KGN59991">
    <property type="protein sequence ID" value="KGN59991"/>
    <property type="gene ID" value="Csa_3G860270"/>
</dbReference>
<dbReference type="KEGG" id="csv:101205604"/>
<comment type="subunit">
    <text evidence="2">Homodimer.</text>
</comment>
<organism evidence="9 10">
    <name type="scientific">Cucumis sativus</name>
    <name type="common">Cucumber</name>
    <dbReference type="NCBI Taxonomy" id="3659"/>
    <lineage>
        <taxon>Eukaryota</taxon>
        <taxon>Viridiplantae</taxon>
        <taxon>Streptophyta</taxon>
        <taxon>Embryophyta</taxon>
        <taxon>Tracheophyta</taxon>
        <taxon>Spermatophyta</taxon>
        <taxon>Magnoliopsida</taxon>
        <taxon>eudicotyledons</taxon>
        <taxon>Gunneridae</taxon>
        <taxon>Pentapetalae</taxon>
        <taxon>rosids</taxon>
        <taxon>fabids</taxon>
        <taxon>Cucurbitales</taxon>
        <taxon>Cucurbitaceae</taxon>
        <taxon>Benincaseae</taxon>
        <taxon>Cucumis</taxon>
    </lineage>
</organism>
<dbReference type="PROSITE" id="PS50888">
    <property type="entry name" value="BHLH"/>
    <property type="match status" value="1"/>
</dbReference>
<sequence length="462" mass="50391">MESTANLNHHQHQLQDHQLLLASSSSSSSSSSSLSIVPSYFGLGTAWSSNISLNNNNTCNVYDNPTIFNGEVTTTNSSHPIRSSDCEQKNTNSSSIMLQDLGNYDQWNNTNGDNVVNTGSNNFFTQSLHHSQQQISSTPPTTPPPPPPHHQSFPKFTEILNNNNNITNLQDFININNNNDSDLNDLTHKLLIKTLISSGCQINGTDHPIISRSSNNNRPPHFPQIYPSINVSNWNLSSQPPPPPSFSNSLDLNLQTPADMLVGSFRQDNFGIFKETVSDFHDQIQESPPTGTLPCIIPSKMTTYSSAEECKPKRGCNSMESRLNQQSPPLKKSRLDSRASCPPFKVRKEKLGDRIAALQQLVAPFGKTDTASVLMEAIGYIKFLQNQVETLSVPYMKPAGGNKATQPTHRSSVEDGNEGGQNRDLRSRGLCLVPLGCLSYVTGDSGGGVGIWPPPGFNGGTS</sequence>
<keyword evidence="6" id="KW-0539">Nucleus</keyword>
<dbReference type="GO" id="GO:0005634">
    <property type="term" value="C:nucleus"/>
    <property type="evidence" value="ECO:0000318"/>
    <property type="project" value="GO_Central"/>
</dbReference>
<evidence type="ECO:0000256" key="6">
    <source>
        <dbReference type="ARBA" id="ARBA00023242"/>
    </source>
</evidence>
<feature type="region of interest" description="Disordered" evidence="7">
    <location>
        <begin position="127"/>
        <end position="155"/>
    </location>
</feature>
<evidence type="ECO:0000259" key="8">
    <source>
        <dbReference type="PROSITE" id="PS50888"/>
    </source>
</evidence>
<dbReference type="GO" id="GO:0006357">
    <property type="term" value="P:regulation of transcription by RNA polymerase II"/>
    <property type="evidence" value="ECO:0000318"/>
    <property type="project" value="GO_Central"/>
</dbReference>
<evidence type="ECO:0000256" key="1">
    <source>
        <dbReference type="ARBA" id="ARBA00004123"/>
    </source>
</evidence>
<evidence type="ECO:0000256" key="5">
    <source>
        <dbReference type="ARBA" id="ARBA00023163"/>
    </source>
</evidence>
<dbReference type="InterPro" id="IPR045843">
    <property type="entry name" value="IND-like"/>
</dbReference>
<reference evidence="9 10" key="3">
    <citation type="journal article" date="2010" name="BMC Genomics">
        <title>Transcriptome sequencing and comparative analysis of cucumber flowers with different sex types.</title>
        <authorList>
            <person name="Guo S."/>
            <person name="Zheng Y."/>
            <person name="Joung J.G."/>
            <person name="Liu S."/>
            <person name="Zhang Z."/>
            <person name="Crasta O.R."/>
            <person name="Sobral B.W."/>
            <person name="Xu Y."/>
            <person name="Huang S."/>
            <person name="Fei Z."/>
        </authorList>
    </citation>
    <scope>NUCLEOTIDE SEQUENCE [LARGE SCALE GENOMIC DNA]</scope>
    <source>
        <strain evidence="10">cv. 9930</strain>
    </source>
</reference>
<keyword evidence="5" id="KW-0804">Transcription</keyword>
<dbReference type="PANTHER" id="PTHR16223">
    <property type="entry name" value="TRANSCRIPTION FACTOR BHLH83-RELATED"/>
    <property type="match status" value="1"/>
</dbReference>
<proteinExistence type="predicted"/>
<gene>
    <name evidence="9" type="ORF">Csa_3G860270</name>
</gene>
<dbReference type="FunFam" id="4.10.280.10:FF:000032">
    <property type="entry name" value="Transcription factor bHLH123 family"/>
    <property type="match status" value="1"/>
</dbReference>